<feature type="compositionally biased region" description="Basic residues" evidence="1">
    <location>
        <begin position="1053"/>
        <end position="1076"/>
    </location>
</feature>
<feature type="region of interest" description="Disordered" evidence="1">
    <location>
        <begin position="1245"/>
        <end position="1307"/>
    </location>
</feature>
<reference evidence="2" key="1">
    <citation type="journal article" date="2023" name="G3 (Bethesda)">
        <title>A reference genome for the long-term kleptoplast-retaining sea slug Elysia crispata morphotype clarki.</title>
        <authorList>
            <person name="Eastman K.E."/>
            <person name="Pendleton A.L."/>
            <person name="Shaikh M.A."/>
            <person name="Suttiyut T."/>
            <person name="Ogas R."/>
            <person name="Tomko P."/>
            <person name="Gavelis G."/>
            <person name="Widhalm J.R."/>
            <person name="Wisecaver J.H."/>
        </authorList>
    </citation>
    <scope>NUCLEOTIDE SEQUENCE</scope>
    <source>
        <strain evidence="2">ECLA1</strain>
    </source>
</reference>
<organism evidence="2 3">
    <name type="scientific">Elysia crispata</name>
    <name type="common">lettuce slug</name>
    <dbReference type="NCBI Taxonomy" id="231223"/>
    <lineage>
        <taxon>Eukaryota</taxon>
        <taxon>Metazoa</taxon>
        <taxon>Spiralia</taxon>
        <taxon>Lophotrochozoa</taxon>
        <taxon>Mollusca</taxon>
        <taxon>Gastropoda</taxon>
        <taxon>Heterobranchia</taxon>
        <taxon>Euthyneura</taxon>
        <taxon>Panpulmonata</taxon>
        <taxon>Sacoglossa</taxon>
        <taxon>Placobranchoidea</taxon>
        <taxon>Plakobranchidae</taxon>
        <taxon>Elysia</taxon>
    </lineage>
</organism>
<keyword evidence="3" id="KW-1185">Reference proteome</keyword>
<evidence type="ECO:0000313" key="3">
    <source>
        <dbReference type="Proteomes" id="UP001283361"/>
    </source>
</evidence>
<feature type="region of interest" description="Disordered" evidence="1">
    <location>
        <begin position="192"/>
        <end position="240"/>
    </location>
</feature>
<feature type="region of interest" description="Disordered" evidence="1">
    <location>
        <begin position="1106"/>
        <end position="1125"/>
    </location>
</feature>
<feature type="compositionally biased region" description="Polar residues" evidence="1">
    <location>
        <begin position="282"/>
        <end position="295"/>
    </location>
</feature>
<sequence>MENPEAIFDVLSIRSMKERYYASSGMKNNVPSSPKASVFTPTPSAAIASDLAFLANQEALEHFVQDFAIDDSISDCFADSDPAVNFGFSSKAPCQVEQQLLTSPTRSKRIDLANREFNEIQPGKPSPTRPKVTFALQPSSRENGKSNEKVPKPTGVQPRHQNTREGNGSNRYNATTEPNQSRWMCNGVLAHAQSSGSSAGKNNEISRDGEGEEKGSPTRRQKFAEREKTAEKDREKENITSKFPKFGLSWVIDNTIHRGKRNQTQNKKESRSEEKRRKKVSQTSTHTNVHGTQENENNVSLLTHCACAEMKDYTISSIGVAKSNDQGFDDIIVTHRNNSSKCPNIITDHTEPKANGSNISLDSVGENHTPVAKNSCQIGQGNPVKTNNFRSHELEKQESNKPIPSFQSIKANSYRGAQANKGISSTTDVFVHNSSLDTGAKSVCSECSKDQVAVRPCYENSSFNDVKTNCAGFSSVAASDSTRAPLCDVIKTSADWNSEKGSDIPFVEKFCRCDLRETSTESSYLCSSGKSGNNVCIKPHQRDASNKRWLHETDSSTVGHETSGDIMICDKSNTPNSFCDLETKTCNSDVSFADLKPALQNGKDSKENGNHGHIDREKDSPIRTPVLEIVCGELLRRCLVLEESRDRYLSCLRVVMPDACSSITAACHQLMMLVTSAEKSEEFSKNVASQFRRETQDIMSTVSSLKTATSSLEVTSNDTSQDDIGSNDMAQIIGFLTNSAREMLVDGKDSAEIKHKLRLLVSSCIRPTARSTTHQVLSGDTGTEATDKSGSFLNESGARTEFEPDKIRNSDYENVLSTLYPDLRDNPEPKTQSPVLETRSVLSPEEHYPPSSLRYSQSSQINGFASTKSYQGPQQGIVQSVPIEFFGGGEPRQAGYADNTTTASPENLGVGTDDAAISKRVLVCQTQINPQTSRNPTGQSVLKVNFDSTGVAAKDAQKATQFGTNASLATTSICGASGSTATSIAFTPNHYSNGRNGKSSRCERRKRRRSHSLGRLQHFTGSSDIFDSSSSCAEEDFETSGARSTTQNEARGSRGRHYRRRSQSAMRYRSRSRRSPSCHSCYSDGSSKFSKDLPYSNNNHNTDLCRSEEDLSGSRHDKNGGSLHRGRIAACTTGYKGNNSRHKVFSTSRSEIPRFRPVRKHGGEADLDYWDNYDDDEEEEEEEEEECDDDDDAESLKVRVNVPNEDFSDDALRIHRLKQHLRSVQKLRQKSRDVIETVVTGTGERLAPRSASRDRSHDQTHVNIGEAYPFRSPENPRDESRDPTGSRQTSGSVLAGKPKKSTGGKLQAPFKGIRAMTSHLFNHEQLEAPEVKVRELTESEFEETFERRHDVTVRRRREMDAGIPWDELEFSGLESDATLTGWSDGER</sequence>
<feature type="compositionally biased region" description="Basic and acidic residues" evidence="1">
    <location>
        <begin position="1106"/>
        <end position="1119"/>
    </location>
</feature>
<feature type="compositionally biased region" description="Polar residues" evidence="1">
    <location>
        <begin position="192"/>
        <end position="203"/>
    </location>
</feature>
<feature type="compositionally biased region" description="Basic and acidic residues" evidence="1">
    <location>
        <begin position="266"/>
        <end position="275"/>
    </location>
</feature>
<feature type="region of interest" description="Disordered" evidence="1">
    <location>
        <begin position="254"/>
        <end position="295"/>
    </location>
</feature>
<feature type="region of interest" description="Disordered" evidence="1">
    <location>
        <begin position="770"/>
        <end position="857"/>
    </location>
</feature>
<feature type="compositionally biased region" description="Polar residues" evidence="1">
    <location>
        <begin position="1041"/>
        <end position="1050"/>
    </location>
</feature>
<feature type="compositionally biased region" description="Polar residues" evidence="1">
    <location>
        <begin position="164"/>
        <end position="180"/>
    </location>
</feature>
<feature type="region of interest" description="Disordered" evidence="1">
    <location>
        <begin position="1036"/>
        <end position="1081"/>
    </location>
</feature>
<feature type="compositionally biased region" description="Basic and acidic residues" evidence="1">
    <location>
        <begin position="204"/>
        <end position="239"/>
    </location>
</feature>
<feature type="compositionally biased region" description="Polar residues" evidence="1">
    <location>
        <begin position="770"/>
        <end position="794"/>
    </location>
</feature>
<protein>
    <submittedName>
        <fullName evidence="2">Uncharacterized protein</fullName>
    </submittedName>
</protein>
<feature type="compositionally biased region" description="Basic and acidic residues" evidence="1">
    <location>
        <begin position="1274"/>
        <end position="1284"/>
    </location>
</feature>
<feature type="compositionally biased region" description="Basic and acidic residues" evidence="1">
    <location>
        <begin position="1251"/>
        <end position="1260"/>
    </location>
</feature>
<feature type="region of interest" description="Disordered" evidence="1">
    <location>
        <begin position="115"/>
        <end position="180"/>
    </location>
</feature>
<feature type="region of interest" description="Disordered" evidence="1">
    <location>
        <begin position="1166"/>
        <end position="1194"/>
    </location>
</feature>
<comment type="caution">
    <text evidence="2">The sequence shown here is derived from an EMBL/GenBank/DDBJ whole genome shotgun (WGS) entry which is preliminary data.</text>
</comment>
<name>A0AAE0ZHH0_9GAST</name>
<accession>A0AAE0ZHH0</accession>
<feature type="compositionally biased region" description="Basic and acidic residues" evidence="1">
    <location>
        <begin position="142"/>
        <end position="151"/>
    </location>
</feature>
<dbReference type="EMBL" id="JAWDGP010003930">
    <property type="protein sequence ID" value="KAK3769402.1"/>
    <property type="molecule type" value="Genomic_DNA"/>
</dbReference>
<gene>
    <name evidence="2" type="ORF">RRG08_009554</name>
</gene>
<proteinExistence type="predicted"/>
<evidence type="ECO:0000313" key="2">
    <source>
        <dbReference type="EMBL" id="KAK3769402.1"/>
    </source>
</evidence>
<feature type="compositionally biased region" description="Polar residues" evidence="1">
    <location>
        <begin position="984"/>
        <end position="997"/>
    </location>
</feature>
<dbReference type="Proteomes" id="UP001283361">
    <property type="component" value="Unassembled WGS sequence"/>
</dbReference>
<feature type="compositionally biased region" description="Basic and acidic residues" evidence="1">
    <location>
        <begin position="798"/>
        <end position="811"/>
    </location>
</feature>
<feature type="compositionally biased region" description="Acidic residues" evidence="1">
    <location>
        <begin position="1166"/>
        <end position="1193"/>
    </location>
</feature>
<feature type="compositionally biased region" description="Basic residues" evidence="1">
    <location>
        <begin position="1003"/>
        <end position="1012"/>
    </location>
</feature>
<evidence type="ECO:0000256" key="1">
    <source>
        <dbReference type="SAM" id="MobiDB-lite"/>
    </source>
</evidence>
<feature type="region of interest" description="Disordered" evidence="1">
    <location>
        <begin position="984"/>
        <end position="1012"/>
    </location>
</feature>